<accession>A0A6B0UF83</accession>
<evidence type="ECO:0000313" key="1">
    <source>
        <dbReference type="EMBL" id="MXU88294.1"/>
    </source>
</evidence>
<sequence>MVLQFLPRLRCKSVAPLPATLLAVSQHWSWVWQMPAPLQVTNQLDRPWKIQQPGVETLRRRRCSLILFAGSSRTICQDRGSDDTARRLLRLRSMPLWEQFR</sequence>
<name>A0A6B0UF83_IXORI</name>
<reference evidence="1" key="1">
    <citation type="submission" date="2019-12" db="EMBL/GenBank/DDBJ databases">
        <title>An insight into the sialome of adult female Ixodes ricinus ticks feeding for 6 days.</title>
        <authorList>
            <person name="Perner J."/>
            <person name="Ribeiro J.M.C."/>
        </authorList>
    </citation>
    <scope>NUCLEOTIDE SEQUENCE</scope>
    <source>
        <strain evidence="1">Semi-engorged</strain>
        <tissue evidence="1">Salivary glands</tissue>
    </source>
</reference>
<dbReference type="EMBL" id="GIFC01006211">
    <property type="protein sequence ID" value="MXU88294.1"/>
    <property type="molecule type" value="Transcribed_RNA"/>
</dbReference>
<proteinExistence type="predicted"/>
<organism evidence="1">
    <name type="scientific">Ixodes ricinus</name>
    <name type="common">Common tick</name>
    <name type="synonym">Acarus ricinus</name>
    <dbReference type="NCBI Taxonomy" id="34613"/>
    <lineage>
        <taxon>Eukaryota</taxon>
        <taxon>Metazoa</taxon>
        <taxon>Ecdysozoa</taxon>
        <taxon>Arthropoda</taxon>
        <taxon>Chelicerata</taxon>
        <taxon>Arachnida</taxon>
        <taxon>Acari</taxon>
        <taxon>Parasitiformes</taxon>
        <taxon>Ixodida</taxon>
        <taxon>Ixodoidea</taxon>
        <taxon>Ixodidae</taxon>
        <taxon>Ixodinae</taxon>
        <taxon>Ixodes</taxon>
    </lineage>
</organism>
<dbReference type="AlphaFoldDB" id="A0A6B0UF83"/>
<protein>
    <submittedName>
        <fullName evidence="1">Putative secreted protein</fullName>
    </submittedName>
</protein>